<dbReference type="EMBL" id="CP000245">
    <property type="protein sequence ID" value="AEG94788.1"/>
    <property type="molecule type" value="Genomic_DNA"/>
</dbReference>
<keyword evidence="1" id="KW-0732">Signal</keyword>
<organism evidence="2 3">
    <name type="scientific">Ramlibacter tataouinensis (strain ATCC BAA-407 / DSM 14655 / LMG 21543 / TTB310)</name>
    <dbReference type="NCBI Taxonomy" id="365046"/>
    <lineage>
        <taxon>Bacteria</taxon>
        <taxon>Pseudomonadati</taxon>
        <taxon>Pseudomonadota</taxon>
        <taxon>Betaproteobacteria</taxon>
        <taxon>Burkholderiales</taxon>
        <taxon>Comamonadaceae</taxon>
        <taxon>Ramlibacter</taxon>
    </lineage>
</organism>
<evidence type="ECO:0000313" key="2">
    <source>
        <dbReference type="EMBL" id="AEG94788.1"/>
    </source>
</evidence>
<evidence type="ECO:0000313" key="3">
    <source>
        <dbReference type="Proteomes" id="UP000008385"/>
    </source>
</evidence>
<protein>
    <submittedName>
        <fullName evidence="2">Esterase-like protein</fullName>
    </submittedName>
</protein>
<name>F5Y220_RAMTT</name>
<sequence>MAFQWLRRAFVLAASSLLLAACGGGGDVVSQLQPSRIVAFGDGFSDLGQVGGARYTVNGGGNLWSQQLAARYGLPLTAAAAGGTSYATGNARVAAEPDAAGNAATPTIAEQIDTFLASGGTFGAGDLVLINGGISDVIVQGRDAIAGVQSGDQAVAGVRQAGRDMGAQVRRLVDAGARYVVVVGPYNLGRSAWVRGGPREGLLQQLSSAFDEELKIAIVDLGSRVLYVDLAFYYNLVTASPTAYTLNEAAVNTVVCNTVDPGPGIGIGPGRVNSALCNTGTVVADPNVFFFADPVYPTPRAHVLFGDYAYDRVRNRF</sequence>
<keyword evidence="3" id="KW-1185">Reference proteome</keyword>
<evidence type="ECO:0000256" key="1">
    <source>
        <dbReference type="SAM" id="SignalP"/>
    </source>
</evidence>
<reference evidence="3" key="1">
    <citation type="submission" date="2006-01" db="EMBL/GenBank/DDBJ databases">
        <title>Genome of the cyst-dividing bacterium Ramlibacter tataouinensis.</title>
        <authorList>
            <person name="Barakat M."/>
            <person name="Ortet P."/>
            <person name="De Luca G."/>
            <person name="Jourlin-Castelli C."/>
            <person name="Ansaldi M."/>
            <person name="Py B."/>
            <person name="Fichant G."/>
            <person name="Coutinho P."/>
            <person name="Voulhoux R."/>
            <person name="Bastien O."/>
            <person name="Roy S."/>
            <person name="Marechal E."/>
            <person name="Henrissat B."/>
            <person name="Quentin Y."/>
            <person name="Noirot P."/>
            <person name="Filloux A."/>
            <person name="Mejean V."/>
            <person name="DuBow M."/>
            <person name="Barras F."/>
            <person name="Heulin T."/>
        </authorList>
    </citation>
    <scope>NUCLEOTIDE SEQUENCE [LARGE SCALE GENOMIC DNA]</scope>
    <source>
        <strain evidence="3">ATCC BAA-407 / DSM 14655 / LMG 21543 / TTB310</strain>
    </source>
</reference>
<accession>F5Y220</accession>
<dbReference type="RefSeq" id="WP_013903016.1">
    <property type="nucleotide sequence ID" value="NC_015677.1"/>
</dbReference>
<dbReference type="STRING" id="365046.Rta_36720"/>
<dbReference type="InterPro" id="IPR036514">
    <property type="entry name" value="SGNH_hydro_sf"/>
</dbReference>
<dbReference type="KEGG" id="rta:Rta_36720"/>
<feature type="signal peptide" evidence="1">
    <location>
        <begin position="1"/>
        <end position="20"/>
    </location>
</feature>
<dbReference type="PATRIC" id="fig|365046.3.peg.3763"/>
<dbReference type="AlphaFoldDB" id="F5Y220"/>
<dbReference type="Pfam" id="PF00657">
    <property type="entry name" value="Lipase_GDSL"/>
    <property type="match status" value="1"/>
</dbReference>
<feature type="chain" id="PRO_5003335511" evidence="1">
    <location>
        <begin position="21"/>
        <end position="317"/>
    </location>
</feature>
<dbReference type="Proteomes" id="UP000008385">
    <property type="component" value="Chromosome"/>
</dbReference>
<dbReference type="HOGENOM" id="CLU_878868_0_0_4"/>
<dbReference type="CDD" id="cd01847">
    <property type="entry name" value="Triacylglycerol_lipase_like"/>
    <property type="match status" value="1"/>
</dbReference>
<dbReference type="InterPro" id="IPR001087">
    <property type="entry name" value="GDSL"/>
</dbReference>
<reference evidence="2 3" key="2">
    <citation type="journal article" date="2011" name="PLoS ONE">
        <title>The Cyst-Dividing Bacterium Ramlibacter tataouinensis TTB310 Genome Reveals a Well-Stocked Toolbox for Adaptation to a Desert Environment.</title>
        <authorList>
            <person name="De Luca G."/>
            <person name="Barakat M."/>
            <person name="Ortet P."/>
            <person name="Fochesato S."/>
            <person name="Jourlin-Castelli C."/>
            <person name="Ansaldi M."/>
            <person name="Py B."/>
            <person name="Fichant G."/>
            <person name="Coutinho P.M."/>
            <person name="Voulhoux R."/>
            <person name="Bastien O."/>
            <person name="Marechal E."/>
            <person name="Henrissat B."/>
            <person name="Quentin Y."/>
            <person name="Noirot P."/>
            <person name="Filloux A."/>
            <person name="Mejean V."/>
            <person name="Dubow M.S."/>
            <person name="Barras F."/>
            <person name="Barbe V."/>
            <person name="Weissenbach J."/>
            <person name="Mihalcescu I."/>
            <person name="Vermeglio A."/>
            <person name="Achouak W."/>
            <person name="Heulin T."/>
        </authorList>
    </citation>
    <scope>NUCLEOTIDE SEQUENCE [LARGE SCALE GENOMIC DNA]</scope>
    <source>
        <strain evidence="3">ATCC BAA-407 / DSM 14655 / LMG 21543 / TTB310</strain>
    </source>
</reference>
<dbReference type="SUPFAM" id="SSF52266">
    <property type="entry name" value="SGNH hydrolase"/>
    <property type="match status" value="1"/>
</dbReference>
<dbReference type="Gene3D" id="3.40.50.1110">
    <property type="entry name" value="SGNH hydrolase"/>
    <property type="match status" value="1"/>
</dbReference>
<dbReference type="PROSITE" id="PS51257">
    <property type="entry name" value="PROKAR_LIPOPROTEIN"/>
    <property type="match status" value="1"/>
</dbReference>
<dbReference type="OrthoDB" id="9148933at2"/>
<gene>
    <name evidence="2" type="ordered locus">Rta_36720</name>
</gene>
<proteinExistence type="predicted"/>
<dbReference type="eggNOG" id="COG3240">
    <property type="taxonomic scope" value="Bacteria"/>
</dbReference>
<dbReference type="GO" id="GO:0016788">
    <property type="term" value="F:hydrolase activity, acting on ester bonds"/>
    <property type="evidence" value="ECO:0007669"/>
    <property type="project" value="InterPro"/>
</dbReference>